<dbReference type="Pfam" id="PF00646">
    <property type="entry name" value="F-box"/>
    <property type="match status" value="1"/>
</dbReference>
<gene>
    <name evidence="2" type="ORF">EJB05_13934</name>
</gene>
<keyword evidence="3" id="KW-1185">Reference proteome</keyword>
<name>A0A5J9VX02_9POAL</name>
<organism evidence="2 3">
    <name type="scientific">Eragrostis curvula</name>
    <name type="common">weeping love grass</name>
    <dbReference type="NCBI Taxonomy" id="38414"/>
    <lineage>
        <taxon>Eukaryota</taxon>
        <taxon>Viridiplantae</taxon>
        <taxon>Streptophyta</taxon>
        <taxon>Embryophyta</taxon>
        <taxon>Tracheophyta</taxon>
        <taxon>Spermatophyta</taxon>
        <taxon>Magnoliopsida</taxon>
        <taxon>Liliopsida</taxon>
        <taxon>Poales</taxon>
        <taxon>Poaceae</taxon>
        <taxon>PACMAD clade</taxon>
        <taxon>Chloridoideae</taxon>
        <taxon>Eragrostideae</taxon>
        <taxon>Eragrostidinae</taxon>
        <taxon>Eragrostis</taxon>
    </lineage>
</organism>
<dbReference type="InterPro" id="IPR001810">
    <property type="entry name" value="F-box_dom"/>
</dbReference>
<reference evidence="2 3" key="1">
    <citation type="journal article" date="2019" name="Sci. Rep.">
        <title>A high-quality genome of Eragrostis curvula grass provides insights into Poaceae evolution and supports new strategies to enhance forage quality.</title>
        <authorList>
            <person name="Carballo J."/>
            <person name="Santos B.A.C.M."/>
            <person name="Zappacosta D."/>
            <person name="Garbus I."/>
            <person name="Selva J.P."/>
            <person name="Gallo C.A."/>
            <person name="Diaz A."/>
            <person name="Albertini E."/>
            <person name="Caccamo M."/>
            <person name="Echenique V."/>
        </authorList>
    </citation>
    <scope>NUCLEOTIDE SEQUENCE [LARGE SCALE GENOMIC DNA]</scope>
    <source>
        <strain evidence="3">cv. Victoria</strain>
        <tissue evidence="2">Leaf</tissue>
    </source>
</reference>
<dbReference type="PANTHER" id="PTHR32133:SF370">
    <property type="entry name" value="F-BOX DOMAIN-CONTAINING PROTEIN"/>
    <property type="match status" value="1"/>
</dbReference>
<sequence length="229" mass="25682">MDELVEEVLLRLPPDSPASLVRAALVSKSWCRLVSDAGFRRRFWEFHLTPPILGFLWDHSDGGVYNARFVPTSTSWLSNVDNRGLRPWDSCHGRVLLHSYPAYYKDLRIVVWDPITNLKLELPEAPPRSWYAQSRTTAVLCDSTVVGSCDHLDCHGGPFIVVLVGTEEKEIFSCVYSSETGVWSEPVSAAQCDDVCVGWERSALAGNTLFFVAEKNMKENIDSRCQISG</sequence>
<evidence type="ECO:0000259" key="1">
    <source>
        <dbReference type="Pfam" id="PF00646"/>
    </source>
</evidence>
<accession>A0A5J9VX02</accession>
<dbReference type="EMBL" id="RWGY01000007">
    <property type="protein sequence ID" value="TVU40468.1"/>
    <property type="molecule type" value="Genomic_DNA"/>
</dbReference>
<feature type="domain" description="F-box" evidence="1">
    <location>
        <begin position="2"/>
        <end position="40"/>
    </location>
</feature>
<evidence type="ECO:0000313" key="2">
    <source>
        <dbReference type="EMBL" id="TVU40468.1"/>
    </source>
</evidence>
<dbReference type="PANTHER" id="PTHR32133">
    <property type="entry name" value="OS07G0120400 PROTEIN"/>
    <property type="match status" value="1"/>
</dbReference>
<proteinExistence type="predicted"/>
<dbReference type="OrthoDB" id="693548at2759"/>
<dbReference type="Proteomes" id="UP000324897">
    <property type="component" value="Chromosome 4"/>
</dbReference>
<feature type="non-terminal residue" evidence="2">
    <location>
        <position position="1"/>
    </location>
</feature>
<dbReference type="Gramene" id="TVU40468">
    <property type="protein sequence ID" value="TVU40468"/>
    <property type="gene ID" value="EJB05_13934"/>
</dbReference>
<evidence type="ECO:0000313" key="3">
    <source>
        <dbReference type="Proteomes" id="UP000324897"/>
    </source>
</evidence>
<dbReference type="InterPro" id="IPR036047">
    <property type="entry name" value="F-box-like_dom_sf"/>
</dbReference>
<dbReference type="SUPFAM" id="SSF81383">
    <property type="entry name" value="F-box domain"/>
    <property type="match status" value="1"/>
</dbReference>
<protein>
    <recommendedName>
        <fullName evidence="1">F-box domain-containing protein</fullName>
    </recommendedName>
</protein>
<dbReference type="AlphaFoldDB" id="A0A5J9VX02"/>
<comment type="caution">
    <text evidence="2">The sequence shown here is derived from an EMBL/GenBank/DDBJ whole genome shotgun (WGS) entry which is preliminary data.</text>
</comment>